<dbReference type="Pfam" id="PF03992">
    <property type="entry name" value="ABM"/>
    <property type="match status" value="1"/>
</dbReference>
<organism evidence="2 3">
    <name type="scientific">Clostridium magnum DSM 2767</name>
    <dbReference type="NCBI Taxonomy" id="1121326"/>
    <lineage>
        <taxon>Bacteria</taxon>
        <taxon>Bacillati</taxon>
        <taxon>Bacillota</taxon>
        <taxon>Clostridia</taxon>
        <taxon>Eubacteriales</taxon>
        <taxon>Clostridiaceae</taxon>
        <taxon>Clostridium</taxon>
    </lineage>
</organism>
<name>A0A161WPA9_9CLOT</name>
<dbReference type="STRING" id="1121326.CLMAG_63610"/>
<proteinExistence type="predicted"/>
<dbReference type="SUPFAM" id="SSF54909">
    <property type="entry name" value="Dimeric alpha+beta barrel"/>
    <property type="match status" value="1"/>
</dbReference>
<keyword evidence="3" id="KW-1185">Reference proteome</keyword>
<dbReference type="Gene3D" id="3.30.70.100">
    <property type="match status" value="1"/>
</dbReference>
<dbReference type="RefSeq" id="WP_066631237.1">
    <property type="nucleotide sequence ID" value="NZ_FQXL01000026.1"/>
</dbReference>
<dbReference type="PANTHER" id="PTHR33336:SF15">
    <property type="entry name" value="ABM DOMAIN-CONTAINING PROTEIN"/>
    <property type="match status" value="1"/>
</dbReference>
<dbReference type="PATRIC" id="fig|1121326.3.peg.6429"/>
<dbReference type="InterPro" id="IPR050744">
    <property type="entry name" value="AI-2_Isomerase_LsrG"/>
</dbReference>
<dbReference type="Proteomes" id="UP000076603">
    <property type="component" value="Unassembled WGS sequence"/>
</dbReference>
<dbReference type="InterPro" id="IPR007138">
    <property type="entry name" value="ABM_dom"/>
</dbReference>
<dbReference type="PROSITE" id="PS51725">
    <property type="entry name" value="ABM"/>
    <property type="match status" value="1"/>
</dbReference>
<feature type="domain" description="ABM" evidence="1">
    <location>
        <begin position="2"/>
        <end position="94"/>
    </location>
</feature>
<dbReference type="EMBL" id="LWAE01000021">
    <property type="protein sequence ID" value="KZL88378.1"/>
    <property type="molecule type" value="Genomic_DNA"/>
</dbReference>
<dbReference type="OrthoDB" id="287932at2"/>
<evidence type="ECO:0000259" key="1">
    <source>
        <dbReference type="PROSITE" id="PS51725"/>
    </source>
</evidence>
<sequence>MVKLVVKNLVEKDKFEEYTRLFKELAEETRKEIGCIKYELYQDDEDSRILTMIEEWENKEVLEIHKNTEHFTRIVPILGQLRTKLIDRNLYNKIV</sequence>
<reference evidence="2 3" key="1">
    <citation type="submission" date="2016-04" db="EMBL/GenBank/DDBJ databases">
        <title>Genome sequence of Clostridium magnum DSM 2767.</title>
        <authorList>
            <person name="Poehlein A."/>
            <person name="Uhlig R."/>
            <person name="Fischer R."/>
            <person name="Bahl H."/>
            <person name="Daniel R."/>
        </authorList>
    </citation>
    <scope>NUCLEOTIDE SEQUENCE [LARGE SCALE GENOMIC DNA]</scope>
    <source>
        <strain evidence="2 3">DSM 2767</strain>
    </source>
</reference>
<accession>A0A161WPA9</accession>
<dbReference type="GO" id="GO:0003824">
    <property type="term" value="F:catalytic activity"/>
    <property type="evidence" value="ECO:0007669"/>
    <property type="project" value="TreeGrafter"/>
</dbReference>
<comment type="caution">
    <text evidence="2">The sequence shown here is derived from an EMBL/GenBank/DDBJ whole genome shotgun (WGS) entry which is preliminary data.</text>
</comment>
<protein>
    <submittedName>
        <fullName evidence="2">Autoinducer-2 (AI-2) modifying protein LsrG</fullName>
    </submittedName>
</protein>
<dbReference type="AlphaFoldDB" id="A0A161WPA9"/>
<dbReference type="InterPro" id="IPR011008">
    <property type="entry name" value="Dimeric_a/b-barrel"/>
</dbReference>
<evidence type="ECO:0000313" key="2">
    <source>
        <dbReference type="EMBL" id="KZL88378.1"/>
    </source>
</evidence>
<gene>
    <name evidence="2" type="ORF">CLMAG_63610</name>
</gene>
<evidence type="ECO:0000313" key="3">
    <source>
        <dbReference type="Proteomes" id="UP000076603"/>
    </source>
</evidence>
<dbReference type="PANTHER" id="PTHR33336">
    <property type="entry name" value="QUINOL MONOOXYGENASE YGIN-RELATED"/>
    <property type="match status" value="1"/>
</dbReference>